<keyword evidence="2" id="KW-1185">Reference proteome</keyword>
<proteinExistence type="predicted"/>
<evidence type="ECO:0000313" key="1">
    <source>
        <dbReference type="EMBL" id="KAF0908791.1"/>
    </source>
</evidence>
<gene>
    <name evidence="1" type="ORF">E2562_028593</name>
</gene>
<name>A0A6G1D8M6_9ORYZ</name>
<protein>
    <recommendedName>
        <fullName evidence="3">DUF834 domain-containing protein</fullName>
    </recommendedName>
</protein>
<organism evidence="1 2">
    <name type="scientific">Oryza meyeriana var. granulata</name>
    <dbReference type="NCBI Taxonomy" id="110450"/>
    <lineage>
        <taxon>Eukaryota</taxon>
        <taxon>Viridiplantae</taxon>
        <taxon>Streptophyta</taxon>
        <taxon>Embryophyta</taxon>
        <taxon>Tracheophyta</taxon>
        <taxon>Spermatophyta</taxon>
        <taxon>Magnoliopsida</taxon>
        <taxon>Liliopsida</taxon>
        <taxon>Poales</taxon>
        <taxon>Poaceae</taxon>
        <taxon>BOP clade</taxon>
        <taxon>Oryzoideae</taxon>
        <taxon>Oryzeae</taxon>
        <taxon>Oryzinae</taxon>
        <taxon>Oryza</taxon>
        <taxon>Oryza meyeriana</taxon>
    </lineage>
</organism>
<comment type="caution">
    <text evidence="1">The sequence shown here is derived from an EMBL/GenBank/DDBJ whole genome shotgun (WGS) entry which is preliminary data.</text>
</comment>
<evidence type="ECO:0008006" key="3">
    <source>
        <dbReference type="Google" id="ProtNLM"/>
    </source>
</evidence>
<accession>A0A6G1D8M6</accession>
<dbReference type="Proteomes" id="UP000479710">
    <property type="component" value="Unassembled WGS sequence"/>
</dbReference>
<dbReference type="EMBL" id="SPHZ02000007">
    <property type="protein sequence ID" value="KAF0908791.1"/>
    <property type="molecule type" value="Genomic_DNA"/>
</dbReference>
<dbReference type="AlphaFoldDB" id="A0A6G1D8M6"/>
<reference evidence="1 2" key="1">
    <citation type="submission" date="2019-11" db="EMBL/GenBank/DDBJ databases">
        <title>Whole genome sequence of Oryza granulata.</title>
        <authorList>
            <person name="Li W."/>
        </authorList>
    </citation>
    <scope>NUCLEOTIDE SEQUENCE [LARGE SCALE GENOMIC DNA]</scope>
    <source>
        <strain evidence="2">cv. Menghai</strain>
        <tissue evidence="1">Leaf</tissue>
    </source>
</reference>
<evidence type="ECO:0000313" key="2">
    <source>
        <dbReference type="Proteomes" id="UP000479710"/>
    </source>
</evidence>
<sequence length="77" mass="8553">MAISPPNCPLIRQTTTLPGKNRTAKARVGDDDDDEVMVVVEAWPVEHGELPSSSGRVELVEGWRQQGGRERENARKK</sequence>